<dbReference type="Pfam" id="PF07883">
    <property type="entry name" value="Cupin_2"/>
    <property type="match status" value="1"/>
</dbReference>
<feature type="domain" description="Cupin type-2" evidence="1">
    <location>
        <begin position="45"/>
        <end position="103"/>
    </location>
</feature>
<dbReference type="EMBL" id="KZ678143">
    <property type="protein sequence ID" value="PSN61608.1"/>
    <property type="molecule type" value="Genomic_DNA"/>
</dbReference>
<name>A0A2T2N992_CORCC</name>
<dbReference type="AlphaFoldDB" id="A0A2T2N992"/>
<organism evidence="2 3">
    <name type="scientific">Corynespora cassiicola Philippines</name>
    <dbReference type="NCBI Taxonomy" id="1448308"/>
    <lineage>
        <taxon>Eukaryota</taxon>
        <taxon>Fungi</taxon>
        <taxon>Dikarya</taxon>
        <taxon>Ascomycota</taxon>
        <taxon>Pezizomycotina</taxon>
        <taxon>Dothideomycetes</taxon>
        <taxon>Pleosporomycetidae</taxon>
        <taxon>Pleosporales</taxon>
        <taxon>Corynesporascaceae</taxon>
        <taxon>Corynespora</taxon>
    </lineage>
</organism>
<reference evidence="2 3" key="1">
    <citation type="journal article" date="2018" name="Front. Microbiol.">
        <title>Genome-Wide Analysis of Corynespora cassiicola Leaf Fall Disease Putative Effectors.</title>
        <authorList>
            <person name="Lopez D."/>
            <person name="Ribeiro S."/>
            <person name="Label P."/>
            <person name="Fumanal B."/>
            <person name="Venisse J.S."/>
            <person name="Kohler A."/>
            <person name="de Oliveira R.R."/>
            <person name="Labutti K."/>
            <person name="Lipzen A."/>
            <person name="Lail K."/>
            <person name="Bauer D."/>
            <person name="Ohm R.A."/>
            <person name="Barry K.W."/>
            <person name="Spatafora J."/>
            <person name="Grigoriev I.V."/>
            <person name="Martin F.M."/>
            <person name="Pujade-Renaud V."/>
        </authorList>
    </citation>
    <scope>NUCLEOTIDE SEQUENCE [LARGE SCALE GENOMIC DNA]</scope>
    <source>
        <strain evidence="2 3">Philippines</strain>
    </source>
</reference>
<dbReference type="InterPro" id="IPR013096">
    <property type="entry name" value="Cupin_2"/>
</dbReference>
<dbReference type="InterPro" id="IPR014710">
    <property type="entry name" value="RmlC-like_jellyroll"/>
</dbReference>
<proteinExistence type="predicted"/>
<protein>
    <recommendedName>
        <fullName evidence="1">Cupin type-2 domain-containing protein</fullName>
    </recommendedName>
</protein>
<dbReference type="CDD" id="cd02208">
    <property type="entry name" value="cupin_RmlC-like"/>
    <property type="match status" value="1"/>
</dbReference>
<dbReference type="Proteomes" id="UP000240883">
    <property type="component" value="Unassembled WGS sequence"/>
</dbReference>
<gene>
    <name evidence="2" type="ORF">BS50DRAFT_651004</name>
</gene>
<dbReference type="SUPFAM" id="SSF51182">
    <property type="entry name" value="RmlC-like cupins"/>
    <property type="match status" value="1"/>
</dbReference>
<evidence type="ECO:0000259" key="1">
    <source>
        <dbReference type="Pfam" id="PF07883"/>
    </source>
</evidence>
<sequence length="226" mass="26014">MDLPKTNTAINGISKAELRMTNDKKQNIDVNFFFPAEENNFETSVVMIPPGSQFQAGSHWHEKYDEVILVIKGRLKVRVGKEYVIRTPEDGKIIIPPGITHNVMRADHGLPQDERDDEEVIIHEWSGPVDGSKDLFFRHLFSIEEDRHVFGWKAKLQLILTMMYTDNYIEIVPGPLSWYVTHGVYAVARPIAFALGLQPFYREYLPKRLDALAEKFYGGKLKLKQL</sequence>
<dbReference type="OrthoDB" id="504210at2759"/>
<dbReference type="Gene3D" id="2.60.120.10">
    <property type="entry name" value="Jelly Rolls"/>
    <property type="match status" value="1"/>
</dbReference>
<keyword evidence="3" id="KW-1185">Reference proteome</keyword>
<evidence type="ECO:0000313" key="2">
    <source>
        <dbReference type="EMBL" id="PSN61608.1"/>
    </source>
</evidence>
<dbReference type="InterPro" id="IPR011051">
    <property type="entry name" value="RmlC_Cupin_sf"/>
</dbReference>
<evidence type="ECO:0000313" key="3">
    <source>
        <dbReference type="Proteomes" id="UP000240883"/>
    </source>
</evidence>
<accession>A0A2T2N992</accession>